<accession>M7ZQ97</accession>
<name>M7ZQ97_TRIUA</name>
<organism evidence="2">
    <name type="scientific">Triticum urartu</name>
    <name type="common">Red wild einkorn</name>
    <name type="synonym">Crithodium urartu</name>
    <dbReference type="NCBI Taxonomy" id="4572"/>
    <lineage>
        <taxon>Eukaryota</taxon>
        <taxon>Viridiplantae</taxon>
        <taxon>Streptophyta</taxon>
        <taxon>Embryophyta</taxon>
        <taxon>Tracheophyta</taxon>
        <taxon>Spermatophyta</taxon>
        <taxon>Magnoliopsida</taxon>
        <taxon>Liliopsida</taxon>
        <taxon>Poales</taxon>
        <taxon>Poaceae</taxon>
        <taxon>BOP clade</taxon>
        <taxon>Pooideae</taxon>
        <taxon>Triticodae</taxon>
        <taxon>Triticeae</taxon>
        <taxon>Triticinae</taxon>
        <taxon>Triticum</taxon>
    </lineage>
</organism>
<sequence>MKAESEKAVAVAEGEMPRGGGNADAVKDAGEKILGYFVKYAGETFKAVLINESGEKLEADAVKDAGDEIVGYIVKYAGESLKAELVDKSGEKLVGDAVKDAGDEIQGYVVKSAGETLEAELVNRSGEKLQADNGETRKADVGEKSTDPIKGKADSSGNIKAEPAKICNNADAPETPKANSIEPAKICNNADAPETPKANSIEGDCADAETVKNIDREEGDASKEKGGDESQEEGGDEPEEKEEGDESKEKEEDDGSEEQDGGDESEEEEDGDESEDEGGQTSRCLRWSLISRALLSSRGIQIGGEFRARAEAVGIAMQAHSQLVNEPPYSMALNNLRKTINTLLNSPVTLA</sequence>
<reference evidence="2" key="1">
    <citation type="journal article" date="2013" name="Nature">
        <title>Draft genome of the wheat A-genome progenitor Triticum urartu.</title>
        <authorList>
            <person name="Ling H.Q."/>
            <person name="Zhao S."/>
            <person name="Liu D."/>
            <person name="Wang J."/>
            <person name="Sun H."/>
            <person name="Zhang C."/>
            <person name="Fan H."/>
            <person name="Li D."/>
            <person name="Dong L."/>
            <person name="Tao Y."/>
            <person name="Gao C."/>
            <person name="Wu H."/>
            <person name="Li Y."/>
            <person name="Cui Y."/>
            <person name="Guo X."/>
            <person name="Zheng S."/>
            <person name="Wang B."/>
            <person name="Yu K."/>
            <person name="Liang Q."/>
            <person name="Yang W."/>
            <person name="Lou X."/>
            <person name="Chen J."/>
            <person name="Feng M."/>
            <person name="Jian J."/>
            <person name="Zhang X."/>
            <person name="Luo G."/>
            <person name="Jiang Y."/>
            <person name="Liu J."/>
            <person name="Wang Z."/>
            <person name="Sha Y."/>
            <person name="Zhang B."/>
            <person name="Wu H."/>
            <person name="Tang D."/>
            <person name="Shen Q."/>
            <person name="Xue P."/>
            <person name="Zou S."/>
            <person name="Wang X."/>
            <person name="Liu X."/>
            <person name="Wang F."/>
            <person name="Yang Y."/>
            <person name="An X."/>
            <person name="Dong Z."/>
            <person name="Zhang K."/>
            <person name="Zhang X."/>
            <person name="Luo M.C."/>
            <person name="Dvorak J."/>
            <person name="Tong Y."/>
            <person name="Wang J."/>
            <person name="Yang H."/>
            <person name="Li Z."/>
            <person name="Wang D."/>
            <person name="Zhang A."/>
            <person name="Wang J."/>
        </authorList>
    </citation>
    <scope>NUCLEOTIDE SEQUENCE</scope>
</reference>
<feature type="region of interest" description="Disordered" evidence="1">
    <location>
        <begin position="124"/>
        <end position="283"/>
    </location>
</feature>
<feature type="compositionally biased region" description="Acidic residues" evidence="1">
    <location>
        <begin position="229"/>
        <end position="278"/>
    </location>
</feature>
<evidence type="ECO:0000313" key="2">
    <source>
        <dbReference type="EMBL" id="EMS61821.1"/>
    </source>
</evidence>
<feature type="compositionally biased region" description="Basic and acidic residues" evidence="1">
    <location>
        <begin position="125"/>
        <end position="153"/>
    </location>
</feature>
<gene>
    <name evidence="2" type="ORF">TRIUR3_29853</name>
</gene>
<protein>
    <submittedName>
        <fullName evidence="2">Uncharacterized protein</fullName>
    </submittedName>
</protein>
<feature type="region of interest" description="Disordered" evidence="1">
    <location>
        <begin position="1"/>
        <end position="23"/>
    </location>
</feature>
<proteinExistence type="predicted"/>
<evidence type="ECO:0000256" key="1">
    <source>
        <dbReference type="SAM" id="MobiDB-lite"/>
    </source>
</evidence>
<feature type="compositionally biased region" description="Basic and acidic residues" evidence="1">
    <location>
        <begin position="209"/>
        <end position="228"/>
    </location>
</feature>
<dbReference type="AlphaFoldDB" id="M7ZQ97"/>
<dbReference type="EMBL" id="KD090158">
    <property type="protein sequence ID" value="EMS61821.1"/>
    <property type="molecule type" value="Genomic_DNA"/>
</dbReference>